<evidence type="ECO:0000313" key="1">
    <source>
        <dbReference type="EMBL" id="KJA23466.1"/>
    </source>
</evidence>
<accession>A0A0D2P439</accession>
<dbReference type="EMBL" id="KN817543">
    <property type="protein sequence ID" value="KJA23466.1"/>
    <property type="molecule type" value="Genomic_DNA"/>
</dbReference>
<dbReference type="OrthoDB" id="3039765at2759"/>
<protein>
    <submittedName>
        <fullName evidence="1">Uncharacterized protein</fullName>
    </submittedName>
</protein>
<evidence type="ECO:0000313" key="2">
    <source>
        <dbReference type="Proteomes" id="UP000054270"/>
    </source>
</evidence>
<dbReference type="AlphaFoldDB" id="A0A0D2P439"/>
<dbReference type="Proteomes" id="UP000054270">
    <property type="component" value="Unassembled WGS sequence"/>
</dbReference>
<sequence length="340" mass="38196">MILPTIASLTTDPNVAVALVSDTLKSNVNAHFVESPSLDYTNIPTRLTCLFPTPDSLRNLLDALVTVSASTSPDGNETIACALRLDSDHSTRPAVEFILSSHEPIRGGTVRHFQEIWRQMLVISKLPHKRGADRESFIHLLTTFRHTMYAYTLRKLRVEFARHMAIIDMWRTQNTAASGHLVADLRSGDDAHFRMPLVEALFHLDRCRSAFASMREDDQEPKRLISTAHDFMTLVAALELAKDAVDKLLLHIVSLRVLSTRCFQCKYVLGNAFESITSLPRHIVNLLHFAANNMDSLHSHNLVLTLVSPLKAIIKAPCPRTKKSWKAIREHILTEKGAWA</sequence>
<name>A0A0D2P439_HYPSF</name>
<proteinExistence type="predicted"/>
<gene>
    <name evidence="1" type="ORF">HYPSUDRAFT_66374</name>
</gene>
<reference evidence="2" key="1">
    <citation type="submission" date="2014-04" db="EMBL/GenBank/DDBJ databases">
        <title>Evolutionary Origins and Diversification of the Mycorrhizal Mutualists.</title>
        <authorList>
            <consortium name="DOE Joint Genome Institute"/>
            <consortium name="Mycorrhizal Genomics Consortium"/>
            <person name="Kohler A."/>
            <person name="Kuo A."/>
            <person name="Nagy L.G."/>
            <person name="Floudas D."/>
            <person name="Copeland A."/>
            <person name="Barry K.W."/>
            <person name="Cichocki N."/>
            <person name="Veneault-Fourrey C."/>
            <person name="LaButti K."/>
            <person name="Lindquist E.A."/>
            <person name="Lipzen A."/>
            <person name="Lundell T."/>
            <person name="Morin E."/>
            <person name="Murat C."/>
            <person name="Riley R."/>
            <person name="Ohm R."/>
            <person name="Sun H."/>
            <person name="Tunlid A."/>
            <person name="Henrissat B."/>
            <person name="Grigoriev I.V."/>
            <person name="Hibbett D.S."/>
            <person name="Martin F."/>
        </authorList>
    </citation>
    <scope>NUCLEOTIDE SEQUENCE [LARGE SCALE GENOMIC DNA]</scope>
    <source>
        <strain evidence="2">FD-334 SS-4</strain>
    </source>
</reference>
<organism evidence="1 2">
    <name type="scientific">Hypholoma sublateritium (strain FD-334 SS-4)</name>
    <dbReference type="NCBI Taxonomy" id="945553"/>
    <lineage>
        <taxon>Eukaryota</taxon>
        <taxon>Fungi</taxon>
        <taxon>Dikarya</taxon>
        <taxon>Basidiomycota</taxon>
        <taxon>Agaricomycotina</taxon>
        <taxon>Agaricomycetes</taxon>
        <taxon>Agaricomycetidae</taxon>
        <taxon>Agaricales</taxon>
        <taxon>Agaricineae</taxon>
        <taxon>Strophariaceae</taxon>
        <taxon>Hypholoma</taxon>
    </lineage>
</organism>
<keyword evidence="2" id="KW-1185">Reference proteome</keyword>